<comment type="caution">
    <text evidence="4">The sequence shown here is derived from an EMBL/GenBank/DDBJ whole genome shotgun (WGS) entry which is preliminary data.</text>
</comment>
<gene>
    <name evidence="4" type="ORF">KCU76_g9834</name>
    <name evidence="5" type="ORF">KCV03_g9985</name>
</gene>
<dbReference type="EMBL" id="JAHFXF010000418">
    <property type="protein sequence ID" value="KAG9688136.1"/>
    <property type="molecule type" value="Genomic_DNA"/>
</dbReference>
<feature type="transmembrane region" description="Helical" evidence="3">
    <location>
        <begin position="158"/>
        <end position="186"/>
    </location>
</feature>
<dbReference type="GO" id="GO:0005886">
    <property type="term" value="C:plasma membrane"/>
    <property type="evidence" value="ECO:0007669"/>
    <property type="project" value="TreeGrafter"/>
</dbReference>
<dbReference type="PANTHER" id="PTHR31806">
    <property type="entry name" value="PURINE-CYTOSINE PERMEASE FCY2-RELATED"/>
    <property type="match status" value="1"/>
</dbReference>
<dbReference type="Proteomes" id="UP000767238">
    <property type="component" value="Unassembled WGS sequence"/>
</dbReference>
<keyword evidence="3" id="KW-0812">Transmembrane</keyword>
<keyword evidence="3" id="KW-0472">Membrane</keyword>
<evidence type="ECO:0000256" key="1">
    <source>
        <dbReference type="ARBA" id="ARBA00022448"/>
    </source>
</evidence>
<dbReference type="Gene3D" id="1.10.4160.10">
    <property type="entry name" value="Hydantoin permease"/>
    <property type="match status" value="1"/>
</dbReference>
<reference evidence="4" key="1">
    <citation type="journal article" date="2021" name="J Fungi (Basel)">
        <title>Virulence traits and population genomics of the black yeast Aureobasidium melanogenum.</title>
        <authorList>
            <person name="Cernosa A."/>
            <person name="Sun X."/>
            <person name="Gostincar C."/>
            <person name="Fang C."/>
            <person name="Gunde-Cimerman N."/>
            <person name="Song Z."/>
        </authorList>
    </citation>
    <scope>NUCLEOTIDE SEQUENCE</scope>
    <source>
        <strain evidence="5">EXF-8016</strain>
        <strain evidence="4">EXF-9911</strain>
    </source>
</reference>
<evidence type="ECO:0000313" key="6">
    <source>
        <dbReference type="Proteomes" id="UP000779574"/>
    </source>
</evidence>
<reference evidence="4" key="2">
    <citation type="submission" date="2021-08" db="EMBL/GenBank/DDBJ databases">
        <authorList>
            <person name="Gostincar C."/>
            <person name="Sun X."/>
            <person name="Song Z."/>
            <person name="Gunde-Cimerman N."/>
        </authorList>
    </citation>
    <scope>NUCLEOTIDE SEQUENCE</scope>
    <source>
        <strain evidence="5">EXF-8016</strain>
        <strain evidence="4">EXF-9911</strain>
    </source>
</reference>
<keyword evidence="1" id="KW-0813">Transport</keyword>
<protein>
    <submittedName>
        <fullName evidence="4">Uncharacterized protein</fullName>
    </submittedName>
</protein>
<dbReference type="Proteomes" id="UP000779574">
    <property type="component" value="Unassembled WGS sequence"/>
</dbReference>
<feature type="transmembrane region" description="Helical" evidence="3">
    <location>
        <begin position="436"/>
        <end position="461"/>
    </location>
</feature>
<dbReference type="InterPro" id="IPR026030">
    <property type="entry name" value="Pur-cyt_permease_Fcy2/21/22"/>
</dbReference>
<feature type="region of interest" description="Disordered" evidence="2">
    <location>
        <begin position="1"/>
        <end position="40"/>
    </location>
</feature>
<feature type="transmembrane region" description="Helical" evidence="3">
    <location>
        <begin position="132"/>
        <end position="152"/>
    </location>
</feature>
<feature type="transmembrane region" description="Helical" evidence="3">
    <location>
        <begin position="193"/>
        <end position="216"/>
    </location>
</feature>
<dbReference type="PANTHER" id="PTHR31806:SF8">
    <property type="entry name" value="TRANSPORTER, PUTATIVE (AFU_ORTHOLOGUE AFUA_2G03000)-RELATED"/>
    <property type="match status" value="1"/>
</dbReference>
<feature type="compositionally biased region" description="Polar residues" evidence="2">
    <location>
        <begin position="15"/>
        <end position="37"/>
    </location>
</feature>
<dbReference type="GO" id="GO:0022857">
    <property type="term" value="F:transmembrane transporter activity"/>
    <property type="evidence" value="ECO:0007669"/>
    <property type="project" value="InterPro"/>
</dbReference>
<organism evidence="4 6">
    <name type="scientific">Aureobasidium melanogenum</name>
    <name type="common">Aureobasidium pullulans var. melanogenum</name>
    <dbReference type="NCBI Taxonomy" id="46634"/>
    <lineage>
        <taxon>Eukaryota</taxon>
        <taxon>Fungi</taxon>
        <taxon>Dikarya</taxon>
        <taxon>Ascomycota</taxon>
        <taxon>Pezizomycotina</taxon>
        <taxon>Dothideomycetes</taxon>
        <taxon>Dothideomycetidae</taxon>
        <taxon>Dothideales</taxon>
        <taxon>Saccotheciaceae</taxon>
        <taxon>Aureobasidium</taxon>
    </lineage>
</organism>
<keyword evidence="3" id="KW-1133">Transmembrane helix</keyword>
<proteinExistence type="predicted"/>
<feature type="transmembrane region" description="Helical" evidence="3">
    <location>
        <begin position="362"/>
        <end position="381"/>
    </location>
</feature>
<dbReference type="AlphaFoldDB" id="A0A9P8EEN7"/>
<feature type="transmembrane region" description="Helical" evidence="3">
    <location>
        <begin position="236"/>
        <end position="257"/>
    </location>
</feature>
<feature type="transmembrane region" description="Helical" evidence="3">
    <location>
        <begin position="87"/>
        <end position="111"/>
    </location>
</feature>
<evidence type="ECO:0000313" key="5">
    <source>
        <dbReference type="EMBL" id="KAH0210574.1"/>
    </source>
</evidence>
<feature type="transmembrane region" description="Helical" evidence="3">
    <location>
        <begin position="393"/>
        <end position="415"/>
    </location>
</feature>
<feature type="transmembrane region" description="Helical" evidence="3">
    <location>
        <begin position="323"/>
        <end position="342"/>
    </location>
</feature>
<sequence length="511" mass="55204">MNSSETLPEEHPMVTENSVSPTETLPTYESGNESDVSGTGALAKSLPEKCSTATAGILNTFMWTETSFAITNVILASLGPLKYHLSFHDAFLCGFAGLTMGSFSVAFISTFALKHGRRALNRHVVGRVPARILASLNCATTLGILVVELIAAGQILSAIVALAVFPTPIAIVTSACITGIVLILGVKKIYPNYALCAQIVAVFILSSVVTSQPVHLTTSVPLSLMGAKDELSHGHRISFFNLCLSRAILYSPFATSIGKYDGKSNKSGLIFLQILIGMLLSFAFTFVVGAGLGAKADTIATWREAYEGSIGTLIAEVLHPTGMMLKISCGIVLVLGIMINMIKSMYSMLADLYDLSSRLESVPTPIYPTVIMPICVMFAVLGRDHLADIMISVYSITGSLASIWFGVLLTEYVLFDKCMGYNNKWLLQEDERQFPLGLASSATFLLSCTVVVLCMTQTWYIGPIGFFFKSSGLDLAILVGFVASVILYLILRYVELRFIERYRSSVAEDSS</sequence>
<evidence type="ECO:0000256" key="3">
    <source>
        <dbReference type="SAM" id="Phobius"/>
    </source>
</evidence>
<feature type="non-terminal residue" evidence="4">
    <location>
        <position position="511"/>
    </location>
</feature>
<accession>A0A9P8EEN7</accession>
<dbReference type="GO" id="GO:0000329">
    <property type="term" value="C:fungal-type vacuole membrane"/>
    <property type="evidence" value="ECO:0007669"/>
    <property type="project" value="TreeGrafter"/>
</dbReference>
<feature type="transmembrane region" description="Helical" evidence="3">
    <location>
        <begin position="269"/>
        <end position="292"/>
    </location>
</feature>
<name>A0A9P8EEN7_AURME</name>
<dbReference type="EMBL" id="JAHFYH010000162">
    <property type="protein sequence ID" value="KAH0210574.1"/>
    <property type="molecule type" value="Genomic_DNA"/>
</dbReference>
<dbReference type="PIRSF" id="PIRSF002744">
    <property type="entry name" value="Pur-cyt_permease"/>
    <property type="match status" value="1"/>
</dbReference>
<evidence type="ECO:0000256" key="2">
    <source>
        <dbReference type="SAM" id="MobiDB-lite"/>
    </source>
</evidence>
<evidence type="ECO:0000313" key="4">
    <source>
        <dbReference type="EMBL" id="KAG9688136.1"/>
    </source>
</evidence>
<feature type="transmembrane region" description="Helical" evidence="3">
    <location>
        <begin position="473"/>
        <end position="494"/>
    </location>
</feature>